<proteinExistence type="predicted"/>
<dbReference type="SUPFAM" id="SSF54197">
    <property type="entry name" value="HIT-like"/>
    <property type="match status" value="1"/>
</dbReference>
<name>A0A2H0YTW6_9BACT</name>
<dbReference type="EMBL" id="PEXV01000011">
    <property type="protein sequence ID" value="PIS41944.1"/>
    <property type="molecule type" value="Genomic_DNA"/>
</dbReference>
<accession>A0A2H0YTW6</accession>
<organism evidence="1 2">
    <name type="scientific">Candidatus Kerfeldbacteria bacterium CG08_land_8_20_14_0_20_42_7</name>
    <dbReference type="NCBI Taxonomy" id="2014245"/>
    <lineage>
        <taxon>Bacteria</taxon>
        <taxon>Candidatus Kerfeldiibacteriota</taxon>
    </lineage>
</organism>
<evidence type="ECO:0000313" key="1">
    <source>
        <dbReference type="EMBL" id="PIS41944.1"/>
    </source>
</evidence>
<dbReference type="Proteomes" id="UP000228711">
    <property type="component" value="Unassembled WGS sequence"/>
</dbReference>
<evidence type="ECO:0000313" key="2">
    <source>
        <dbReference type="Proteomes" id="UP000228711"/>
    </source>
</evidence>
<dbReference type="AlphaFoldDB" id="A0A2H0YTW6"/>
<gene>
    <name evidence="1" type="ORF">COT25_00355</name>
</gene>
<evidence type="ECO:0008006" key="3">
    <source>
        <dbReference type="Google" id="ProtNLM"/>
    </source>
</evidence>
<sequence length="152" mass="17871">MKEQLNIIIWENPRFEIRVPREPHIDARDGGHIVIYPKARVSYTYKLPKRDRRELIELEAACEKAMLMKLPADHVNIQRNGNWFFLEHKTTKKGVGPHLHVHIYGRSKKSKRQPWGQALKFPDIKTGWLKTIQPYSKKQIILLTKALKNMLG</sequence>
<dbReference type="InterPro" id="IPR036265">
    <property type="entry name" value="HIT-like_sf"/>
</dbReference>
<reference evidence="2" key="1">
    <citation type="submission" date="2017-09" db="EMBL/GenBank/DDBJ databases">
        <title>Depth-based differentiation of microbial function through sediment-hosted aquifers and enrichment of novel symbionts in the deep terrestrial subsurface.</title>
        <authorList>
            <person name="Probst A.J."/>
            <person name="Ladd B."/>
            <person name="Jarett J.K."/>
            <person name="Geller-Mcgrath D.E."/>
            <person name="Sieber C.M.K."/>
            <person name="Emerson J.B."/>
            <person name="Anantharaman K."/>
            <person name="Thomas B.C."/>
            <person name="Malmstrom R."/>
            <person name="Stieglmeier M."/>
            <person name="Klingl A."/>
            <person name="Woyke T."/>
            <person name="Ryan C.M."/>
            <person name="Banfield J.F."/>
        </authorList>
    </citation>
    <scope>NUCLEOTIDE SEQUENCE [LARGE SCALE GENOMIC DNA]</scope>
</reference>
<protein>
    <recommendedName>
        <fullName evidence="3">HIT domain-containing protein</fullName>
    </recommendedName>
</protein>
<dbReference type="Gene3D" id="3.30.428.10">
    <property type="entry name" value="HIT-like"/>
    <property type="match status" value="1"/>
</dbReference>
<comment type="caution">
    <text evidence="1">The sequence shown here is derived from an EMBL/GenBank/DDBJ whole genome shotgun (WGS) entry which is preliminary data.</text>
</comment>